<dbReference type="Gene3D" id="3.30.930.10">
    <property type="entry name" value="Bira Bifunctional Protein, Domain 2"/>
    <property type="match status" value="1"/>
</dbReference>
<dbReference type="HAMAP" id="MF_00127">
    <property type="entry name" value="His_tRNA_synth"/>
    <property type="match status" value="1"/>
</dbReference>
<dbReference type="AlphaFoldDB" id="A0A4D6BJY1"/>
<dbReference type="InterPro" id="IPR045864">
    <property type="entry name" value="aa-tRNA-synth_II/BPL/LPL"/>
</dbReference>
<dbReference type="SUPFAM" id="SSF55681">
    <property type="entry name" value="Class II aaRS and biotin synthetases"/>
    <property type="match status" value="1"/>
</dbReference>
<dbReference type="GO" id="GO:0004821">
    <property type="term" value="F:histidine-tRNA ligase activity"/>
    <property type="evidence" value="ECO:0007669"/>
    <property type="project" value="UniProtKB-EC"/>
</dbReference>
<dbReference type="PANTHER" id="PTHR43707:SF1">
    <property type="entry name" value="HISTIDINE--TRNA LIGASE, MITOCHONDRIAL-RELATED"/>
    <property type="match status" value="1"/>
</dbReference>
<dbReference type="PIRSF" id="PIRSF001549">
    <property type="entry name" value="His-tRNA_synth"/>
    <property type="match status" value="1"/>
</dbReference>
<dbReference type="GO" id="GO:0006427">
    <property type="term" value="P:histidyl-tRNA aminoacylation"/>
    <property type="evidence" value="ECO:0007669"/>
    <property type="project" value="InterPro"/>
</dbReference>
<name>A0A4D6BJY1_9FLOR</name>
<feature type="binding site" evidence="6">
    <location>
        <position position="124"/>
    </location>
    <ligand>
        <name>L-histidine</name>
        <dbReference type="ChEBI" id="CHEBI:57595"/>
    </ligand>
</feature>
<proteinExistence type="inferred from homology"/>
<feature type="binding site" evidence="6">
    <location>
        <begin position="79"/>
        <end position="81"/>
    </location>
    <ligand>
        <name>L-histidine</name>
        <dbReference type="ChEBI" id="CHEBI:57595"/>
    </ligand>
</feature>
<dbReference type="SUPFAM" id="SSF52954">
    <property type="entry name" value="Class II aaRS ABD-related"/>
    <property type="match status" value="1"/>
</dbReference>
<evidence type="ECO:0000313" key="8">
    <source>
        <dbReference type="EMBL" id="QBX88364.1"/>
    </source>
</evidence>
<dbReference type="InterPro" id="IPR041715">
    <property type="entry name" value="HisRS-like_core"/>
</dbReference>
<evidence type="ECO:0000256" key="1">
    <source>
        <dbReference type="ARBA" id="ARBA00008226"/>
    </source>
</evidence>
<organism evidence="8">
    <name type="scientific">Acrochaetium secundatum</name>
    <dbReference type="NCBI Taxonomy" id="209631"/>
    <lineage>
        <taxon>Eukaryota</taxon>
        <taxon>Rhodophyta</taxon>
        <taxon>Florideophyceae</taxon>
        <taxon>Nemaliophycidae</taxon>
        <taxon>Acrochaetiales</taxon>
        <taxon>Acrochaetiaceae</taxon>
        <taxon>Acrochaetium</taxon>
    </lineage>
</organism>
<dbReference type="RefSeq" id="YP_009628581.1">
    <property type="nucleotide sequence ID" value="NC_042170.1"/>
</dbReference>
<dbReference type="GeneID" id="40138467"/>
<dbReference type="InterPro" id="IPR015807">
    <property type="entry name" value="His-tRNA-ligase"/>
</dbReference>
<keyword evidence="3" id="KW-0547">Nucleotide-binding</keyword>
<feature type="binding site" evidence="6">
    <location>
        <position position="128"/>
    </location>
    <ligand>
        <name>L-histidine</name>
        <dbReference type="ChEBI" id="CHEBI:57595"/>
    </ligand>
</feature>
<dbReference type="InterPro" id="IPR036621">
    <property type="entry name" value="Anticodon-bd_dom_sf"/>
</dbReference>
<keyword evidence="8" id="KW-0436">Ligase</keyword>
<dbReference type="CDD" id="cd00773">
    <property type="entry name" value="HisRS-like_core"/>
    <property type="match status" value="1"/>
</dbReference>
<dbReference type="EC" id="6.1.1.21" evidence="2"/>
<feature type="binding site" evidence="6">
    <location>
        <begin position="259"/>
        <end position="260"/>
    </location>
    <ligand>
        <name>L-histidine</name>
        <dbReference type="ChEBI" id="CHEBI:57595"/>
    </ligand>
</feature>
<dbReference type="EMBL" id="MH026107">
    <property type="protein sequence ID" value="QBX88364.1"/>
    <property type="molecule type" value="Genomic_DNA"/>
</dbReference>
<evidence type="ECO:0000259" key="7">
    <source>
        <dbReference type="PROSITE" id="PS50862"/>
    </source>
</evidence>
<dbReference type="InterPro" id="IPR004154">
    <property type="entry name" value="Anticodon-bd"/>
</dbReference>
<dbReference type="InterPro" id="IPR004516">
    <property type="entry name" value="HisRS/HisZ"/>
</dbReference>
<feature type="domain" description="Aminoacyl-transfer RNA synthetases class-II family profile" evidence="7">
    <location>
        <begin position="1"/>
        <end position="343"/>
    </location>
</feature>
<dbReference type="Pfam" id="PF13393">
    <property type="entry name" value="tRNA-synt_His"/>
    <property type="match status" value="1"/>
</dbReference>
<evidence type="ECO:0000256" key="6">
    <source>
        <dbReference type="PIRSR" id="PIRSR001549-1"/>
    </source>
</evidence>
<dbReference type="PANTHER" id="PTHR43707">
    <property type="entry name" value="HISTIDYL-TRNA SYNTHETASE"/>
    <property type="match status" value="1"/>
</dbReference>
<sequence length="416" mass="48291">MQSTRGMHDILPTEVKYWQYIYKIALDNLDIANYQEIRTPILEDQSLFLKSIGEHTDIINKEMYSFTDRGGRQLTLRPEGTAAIARSIIQHKLCRQKQIQRLWYMGPMFRYERPQHGRQRQFHQLGIECYGTTSPALDAQIIYLADNILKKLQCNHYTIELNSIGSLENRKEYDIKLRDYLTKYYKDLSSESQSHFHNSTIKLLDSKDHHLQEILSEGPQITSVLNSSSLKHLEEVKDCLYSMGVSYIINPKLVRGLDYYNDTVFEFKTSLLGTQDTICGGGRYDTLTNQLGCEAIPAVGWGMGLERLLLLVQKNLFLDTKTIHFYIATYGRGTINYALSIIPLFQESKFKYEIDFSTSTIRKQIQKAHKKKAKICIIIGDEEINNQTITVKWLDEYKQITYSKQNFIKMIKSLSV</sequence>
<accession>A0A4D6BJY1</accession>
<keyword evidence="8" id="KW-0934">Plastid</keyword>
<dbReference type="NCBIfam" id="TIGR00442">
    <property type="entry name" value="hisS"/>
    <property type="match status" value="1"/>
</dbReference>
<evidence type="ECO:0000256" key="4">
    <source>
        <dbReference type="ARBA" id="ARBA00030619"/>
    </source>
</evidence>
<evidence type="ECO:0000256" key="2">
    <source>
        <dbReference type="ARBA" id="ARBA00012815"/>
    </source>
</evidence>
<dbReference type="Gene3D" id="3.40.50.800">
    <property type="entry name" value="Anticodon-binding domain"/>
    <property type="match status" value="1"/>
</dbReference>
<dbReference type="GO" id="GO:0005524">
    <property type="term" value="F:ATP binding"/>
    <property type="evidence" value="ECO:0007669"/>
    <property type="project" value="InterPro"/>
</dbReference>
<dbReference type="GO" id="GO:0005737">
    <property type="term" value="C:cytoplasm"/>
    <property type="evidence" value="ECO:0007669"/>
    <property type="project" value="InterPro"/>
</dbReference>
<geneLocation type="plastid" evidence="8"/>
<reference evidence="8" key="1">
    <citation type="journal article" date="2019" name="Phycologia">
        <title>Chloroplast and mitochondrial genomes of Balbiania investiens (Balbianiales, Nemaliophycidae).</title>
        <authorList>
            <person name="Evans J.R."/>
            <person name="StAmour N."/>
            <person name="Verbruggen H."/>
            <person name="Salomaki E.D."/>
            <person name="Vis M.L."/>
        </authorList>
    </citation>
    <scope>NUCLEOTIDE SEQUENCE</scope>
</reference>
<comment type="similarity">
    <text evidence="1">Belongs to the class-II aminoacyl-tRNA synthetase family.</text>
</comment>
<gene>
    <name evidence="8" type="primary">syh</name>
</gene>
<dbReference type="Pfam" id="PF03129">
    <property type="entry name" value="HGTP_anticodon"/>
    <property type="match status" value="1"/>
</dbReference>
<evidence type="ECO:0000256" key="5">
    <source>
        <dbReference type="ARBA" id="ARBA00047639"/>
    </source>
</evidence>
<feature type="binding site" evidence="6">
    <location>
        <position position="255"/>
    </location>
    <ligand>
        <name>L-histidine</name>
        <dbReference type="ChEBI" id="CHEBI:57595"/>
    </ligand>
</feature>
<dbReference type="InterPro" id="IPR006195">
    <property type="entry name" value="aa-tRNA-synth_II"/>
</dbReference>
<dbReference type="PROSITE" id="PS50862">
    <property type="entry name" value="AA_TRNA_LIGASE_II"/>
    <property type="match status" value="1"/>
</dbReference>
<feature type="binding site" evidence="6">
    <location>
        <position position="110"/>
    </location>
    <ligand>
        <name>L-histidine</name>
        <dbReference type="ChEBI" id="CHEBI:57595"/>
    </ligand>
</feature>
<comment type="catalytic activity">
    <reaction evidence="5">
        <text>tRNA(His) + L-histidine + ATP = L-histidyl-tRNA(His) + AMP + diphosphate + H(+)</text>
        <dbReference type="Rhea" id="RHEA:17313"/>
        <dbReference type="Rhea" id="RHEA-COMP:9665"/>
        <dbReference type="Rhea" id="RHEA-COMP:9689"/>
        <dbReference type="ChEBI" id="CHEBI:15378"/>
        <dbReference type="ChEBI" id="CHEBI:30616"/>
        <dbReference type="ChEBI" id="CHEBI:33019"/>
        <dbReference type="ChEBI" id="CHEBI:57595"/>
        <dbReference type="ChEBI" id="CHEBI:78442"/>
        <dbReference type="ChEBI" id="CHEBI:78527"/>
        <dbReference type="ChEBI" id="CHEBI:456215"/>
        <dbReference type="EC" id="6.1.1.21"/>
    </reaction>
</comment>
<evidence type="ECO:0000256" key="3">
    <source>
        <dbReference type="ARBA" id="ARBA00022741"/>
    </source>
</evidence>
<protein>
    <recommendedName>
        <fullName evidence="2">histidine--tRNA ligase</fullName>
        <ecNumber evidence="2">6.1.1.21</ecNumber>
    </recommendedName>
    <alternativeName>
        <fullName evidence="4">Histidyl-tRNA synthetase</fullName>
    </alternativeName>
</protein>